<name>A0ABW3I298_9FLAO</name>
<protein>
    <recommendedName>
        <fullName evidence="4">Zinc-ribbon 15 domain-containing protein</fullName>
    </recommendedName>
</protein>
<dbReference type="RefSeq" id="WP_377715120.1">
    <property type="nucleotide sequence ID" value="NZ_JBHTJM010000008.1"/>
</dbReference>
<reference evidence="3" key="1">
    <citation type="journal article" date="2019" name="Int. J. Syst. Evol. Microbiol.">
        <title>The Global Catalogue of Microorganisms (GCM) 10K type strain sequencing project: providing services to taxonomists for standard genome sequencing and annotation.</title>
        <authorList>
            <consortium name="The Broad Institute Genomics Platform"/>
            <consortium name="The Broad Institute Genome Sequencing Center for Infectious Disease"/>
            <person name="Wu L."/>
            <person name="Ma J."/>
        </authorList>
    </citation>
    <scope>NUCLEOTIDE SEQUENCE [LARGE SCALE GENOMIC DNA]</scope>
    <source>
        <strain evidence="3">CCUG 62114</strain>
    </source>
</reference>
<accession>A0ABW3I298</accession>
<keyword evidence="1" id="KW-1133">Transmembrane helix</keyword>
<gene>
    <name evidence="2" type="ORF">ACFQ1O_07855</name>
</gene>
<feature type="transmembrane region" description="Helical" evidence="1">
    <location>
        <begin position="88"/>
        <end position="106"/>
    </location>
</feature>
<evidence type="ECO:0000256" key="1">
    <source>
        <dbReference type="SAM" id="Phobius"/>
    </source>
</evidence>
<evidence type="ECO:0000313" key="2">
    <source>
        <dbReference type="EMBL" id="MFD0963915.1"/>
    </source>
</evidence>
<keyword evidence="3" id="KW-1185">Reference proteome</keyword>
<evidence type="ECO:0008006" key="4">
    <source>
        <dbReference type="Google" id="ProtNLM"/>
    </source>
</evidence>
<sequence length="201" mass="23145">MIIYGHNSSDLGSSKPNSLKCPSCENTGTTTLYLFGKYATLFWVPMFPMGKKMISECSHCKVVMEKKQMPPEFNLPLQNLKDQSKTPIWNWTGLVIVTGIIIFGLFQSKQHDTDVITYIQQPVAKDLYDVKLEDGNYTTFKVTNVENDSIYFRMNDYVISRSSKLYKIDKDENYSDEIFSMHKSKLKELFDSGDIIDISRN</sequence>
<evidence type="ECO:0000313" key="3">
    <source>
        <dbReference type="Proteomes" id="UP001596997"/>
    </source>
</evidence>
<keyword evidence="1" id="KW-0812">Transmembrane</keyword>
<dbReference type="EMBL" id="JBHTJM010000008">
    <property type="protein sequence ID" value="MFD0963915.1"/>
    <property type="molecule type" value="Genomic_DNA"/>
</dbReference>
<dbReference type="Proteomes" id="UP001596997">
    <property type="component" value="Unassembled WGS sequence"/>
</dbReference>
<proteinExistence type="predicted"/>
<keyword evidence="1" id="KW-0472">Membrane</keyword>
<organism evidence="2 3">
    <name type="scientific">Pseudofulvibacter geojedonensis</name>
    <dbReference type="NCBI Taxonomy" id="1123758"/>
    <lineage>
        <taxon>Bacteria</taxon>
        <taxon>Pseudomonadati</taxon>
        <taxon>Bacteroidota</taxon>
        <taxon>Flavobacteriia</taxon>
        <taxon>Flavobacteriales</taxon>
        <taxon>Flavobacteriaceae</taxon>
        <taxon>Pseudofulvibacter</taxon>
    </lineage>
</organism>
<comment type="caution">
    <text evidence="2">The sequence shown here is derived from an EMBL/GenBank/DDBJ whole genome shotgun (WGS) entry which is preliminary data.</text>
</comment>